<sequence>MYSIASLTDLPWIGEKSFTPILRCQRTSQSSSDVITVQLTIQLLQGNPWWLSIHTS</sequence>
<dbReference type="EMBL" id="GBXM01066442">
    <property type="protein sequence ID" value="JAH42135.1"/>
    <property type="molecule type" value="Transcribed_RNA"/>
</dbReference>
<reference evidence="1" key="2">
    <citation type="journal article" date="2015" name="Fish Shellfish Immunol.">
        <title>Early steps in the European eel (Anguilla anguilla)-Vibrio vulnificus interaction in the gills: Role of the RtxA13 toxin.</title>
        <authorList>
            <person name="Callol A."/>
            <person name="Pajuelo D."/>
            <person name="Ebbesson L."/>
            <person name="Teles M."/>
            <person name="MacKenzie S."/>
            <person name="Amaro C."/>
        </authorList>
    </citation>
    <scope>NUCLEOTIDE SEQUENCE</scope>
</reference>
<proteinExistence type="predicted"/>
<accession>A0A0E9SN77</accession>
<dbReference type="EMBL" id="GBXM01081017">
    <property type="protein sequence ID" value="JAH27560.1"/>
    <property type="molecule type" value="Transcribed_RNA"/>
</dbReference>
<protein>
    <submittedName>
        <fullName evidence="1">Uncharacterized protein</fullName>
    </submittedName>
</protein>
<dbReference type="EMBL" id="GBXM01069533">
    <property type="protein sequence ID" value="JAH39044.1"/>
    <property type="molecule type" value="Transcribed_RNA"/>
</dbReference>
<evidence type="ECO:0000313" key="1">
    <source>
        <dbReference type="EMBL" id="JAH42135.1"/>
    </source>
</evidence>
<organism evidence="1">
    <name type="scientific">Anguilla anguilla</name>
    <name type="common">European freshwater eel</name>
    <name type="synonym">Muraena anguilla</name>
    <dbReference type="NCBI Taxonomy" id="7936"/>
    <lineage>
        <taxon>Eukaryota</taxon>
        <taxon>Metazoa</taxon>
        <taxon>Chordata</taxon>
        <taxon>Craniata</taxon>
        <taxon>Vertebrata</taxon>
        <taxon>Euteleostomi</taxon>
        <taxon>Actinopterygii</taxon>
        <taxon>Neopterygii</taxon>
        <taxon>Teleostei</taxon>
        <taxon>Anguilliformes</taxon>
        <taxon>Anguillidae</taxon>
        <taxon>Anguilla</taxon>
    </lineage>
</organism>
<reference evidence="1" key="1">
    <citation type="submission" date="2014-11" db="EMBL/GenBank/DDBJ databases">
        <authorList>
            <person name="Amaro Gonzalez C."/>
        </authorList>
    </citation>
    <scope>NUCLEOTIDE SEQUENCE</scope>
</reference>
<dbReference type="EMBL" id="GBXM01068676">
    <property type="protein sequence ID" value="JAH39901.1"/>
    <property type="molecule type" value="Transcribed_RNA"/>
</dbReference>
<name>A0A0E9SN77_ANGAN</name>
<dbReference type="AlphaFoldDB" id="A0A0E9SN77"/>